<dbReference type="PANTHER" id="PTHR44757">
    <property type="entry name" value="DIGUANYLATE CYCLASE DGCP"/>
    <property type="match status" value="1"/>
</dbReference>
<comment type="caution">
    <text evidence="5">The sequence shown here is derived from an EMBL/GenBank/DDBJ whole genome shotgun (WGS) entry which is preliminary data.</text>
</comment>
<dbReference type="Pfam" id="PF13426">
    <property type="entry name" value="PAS_9"/>
    <property type="match status" value="1"/>
</dbReference>
<dbReference type="NCBIfam" id="TIGR00229">
    <property type="entry name" value="sensory_box"/>
    <property type="match status" value="2"/>
</dbReference>
<dbReference type="SUPFAM" id="SSF141868">
    <property type="entry name" value="EAL domain-like"/>
    <property type="match status" value="1"/>
</dbReference>
<dbReference type="InterPro" id="IPR007487">
    <property type="entry name" value="ABC_transpt-TYRBP-like"/>
</dbReference>
<dbReference type="SMART" id="SM00091">
    <property type="entry name" value="PAS"/>
    <property type="match status" value="2"/>
</dbReference>
<evidence type="ECO:0000313" key="5">
    <source>
        <dbReference type="EMBL" id="GLQ73081.1"/>
    </source>
</evidence>
<dbReference type="CDD" id="cd01949">
    <property type="entry name" value="GGDEF"/>
    <property type="match status" value="1"/>
</dbReference>
<keyword evidence="6" id="KW-1185">Reference proteome</keyword>
<dbReference type="InterPro" id="IPR000160">
    <property type="entry name" value="GGDEF_dom"/>
</dbReference>
<dbReference type="SUPFAM" id="SSF55073">
    <property type="entry name" value="Nucleotide cyclase"/>
    <property type="match status" value="1"/>
</dbReference>
<reference evidence="6" key="1">
    <citation type="journal article" date="2019" name="Int. J. Syst. Evol. Microbiol.">
        <title>The Global Catalogue of Microorganisms (GCM) 10K type strain sequencing project: providing services to taxonomists for standard genome sequencing and annotation.</title>
        <authorList>
            <consortium name="The Broad Institute Genomics Platform"/>
            <consortium name="The Broad Institute Genome Sequencing Center for Infectious Disease"/>
            <person name="Wu L."/>
            <person name="Ma J."/>
        </authorList>
    </citation>
    <scope>NUCLEOTIDE SEQUENCE [LARGE SCALE GENOMIC DNA]</scope>
    <source>
        <strain evidence="6">NBRC 15640</strain>
    </source>
</reference>
<feature type="domain" description="GGDEF" evidence="4">
    <location>
        <begin position="611"/>
        <end position="783"/>
    </location>
</feature>
<evidence type="ECO:0000256" key="1">
    <source>
        <dbReference type="SAM" id="Phobius"/>
    </source>
</evidence>
<dbReference type="PANTHER" id="PTHR44757:SF4">
    <property type="entry name" value="DIGUANYLATE CYCLASE DGCE-RELATED"/>
    <property type="match status" value="1"/>
</dbReference>
<dbReference type="InterPro" id="IPR001633">
    <property type="entry name" value="EAL_dom"/>
</dbReference>
<dbReference type="AlphaFoldDB" id="A0AAV5NSU5"/>
<dbReference type="SUPFAM" id="SSF55785">
    <property type="entry name" value="PYP-like sensor domain (PAS domain)"/>
    <property type="match status" value="2"/>
</dbReference>
<keyword evidence="1" id="KW-0472">Membrane</keyword>
<dbReference type="Gene3D" id="3.20.20.450">
    <property type="entry name" value="EAL domain"/>
    <property type="match status" value="1"/>
</dbReference>
<feature type="transmembrane region" description="Helical" evidence="1">
    <location>
        <begin position="340"/>
        <end position="358"/>
    </location>
</feature>
<dbReference type="Gene3D" id="3.40.50.2300">
    <property type="match status" value="2"/>
</dbReference>
<dbReference type="SMART" id="SM00267">
    <property type="entry name" value="GGDEF"/>
    <property type="match status" value="1"/>
</dbReference>
<evidence type="ECO:0000313" key="6">
    <source>
        <dbReference type="Proteomes" id="UP001156690"/>
    </source>
</evidence>
<dbReference type="CDD" id="cd00130">
    <property type="entry name" value="PAS"/>
    <property type="match status" value="1"/>
</dbReference>
<dbReference type="InterPro" id="IPR000014">
    <property type="entry name" value="PAS"/>
</dbReference>
<dbReference type="InterPro" id="IPR043128">
    <property type="entry name" value="Rev_trsase/Diguanyl_cyclase"/>
</dbReference>
<name>A0AAV5NSU5_9VIBR</name>
<dbReference type="Pfam" id="PF00563">
    <property type="entry name" value="EAL"/>
    <property type="match status" value="1"/>
</dbReference>
<proteinExistence type="predicted"/>
<dbReference type="CDD" id="cd01948">
    <property type="entry name" value="EAL"/>
    <property type="match status" value="1"/>
</dbReference>
<feature type="domain" description="PAS" evidence="3">
    <location>
        <begin position="500"/>
        <end position="567"/>
    </location>
</feature>
<feature type="domain" description="PAS" evidence="3">
    <location>
        <begin position="374"/>
        <end position="441"/>
    </location>
</feature>
<dbReference type="RefSeq" id="WP_224055293.1">
    <property type="nucleotide sequence ID" value="NZ_AP025144.1"/>
</dbReference>
<organism evidence="5 6">
    <name type="scientific">Vibrio penaeicida</name>
    <dbReference type="NCBI Taxonomy" id="104609"/>
    <lineage>
        <taxon>Bacteria</taxon>
        <taxon>Pseudomonadati</taxon>
        <taxon>Pseudomonadota</taxon>
        <taxon>Gammaproteobacteria</taxon>
        <taxon>Vibrionales</taxon>
        <taxon>Vibrionaceae</taxon>
        <taxon>Vibrio</taxon>
    </lineage>
</organism>
<dbReference type="Gene3D" id="3.30.70.270">
    <property type="match status" value="1"/>
</dbReference>
<dbReference type="InterPro" id="IPR035965">
    <property type="entry name" value="PAS-like_dom_sf"/>
</dbReference>
<sequence length="1060" mass="120421">MDIERAYRVRIVGIILTLMLSFALQASENVLVVHSYHQGFFWTDNFQEGLAQRLDTHQIPNRVFYLDSKRLQTPEYFARLENLFKTKLEQESFKAIIVSDNNALNMMQNLHEYVGDTPVIFGGINNYSPKLHKDLNATGISENIDLHNNIRLIKKLQPNVERVVVLTDYSVTGEAARAQIAKYLNENPEDRSLVESVVPESFDKLLDVASGLNAENSILFWIYFRDKQGNVIEDVSWKTLNERANAPVYMAYNAGLGLGSVGGFMQDGFANGSAVGELLVKVLNQKEGEPLPAPRPIRTHLKLDYQVLQQWGMKDSAVLADTILNKPEPYFVQYAREIKVLSMAVFILLVVIGSLLYYMKRLKQSETQAKQSQVLLESIFDQSYQYIGIVDQFGKLVSSNNKLQDLLYVKGAQYGRPIWQYRGWCDESKKIFKEYLEQIGQEDSVRFEAELVRQHYGLSVLDVAIKPLPHEIGDQCHFLLEAQDITARKATEQKLLASEADFRHYYEKQPVMMMTLDENNRIQAVNRFAQELLSYSSQQMLGRKLEDFYAGSVELNARQVLLQPKPHHLSVWRREIEYTTASGFTIWVRENIRPLTETHQLLIVGEDISETHDLSQQLAYQAQHDLLTGTYNRNFFEQQLQKAMVEVEGHVRTHAMLFLDLDQLKVINDTVGHEAGDEAIAFCALLIQQILPNSAILSRMGGDEFAVLLRDCTKSEATDIAQSIIDQLNQHPFVRDDLTLNISCSIGIRLIDHTADSPQMVHAHADTACHAAKEEGRNRYQLYLLHDEELKQREREMESVNLVHEAIANERLQLFAQQIQGLDEENAHQCYFEILVRLVDSNGDYISPGVFMPATERYNIAHLVDKFVVTRTLSWLDEHPEQAAYLDRVSINVSGQSVGNQDFMTTLKDALQQSNFPNHKICLEITETAAIHSIKQASQAFTELKSLGCLVALDDFGSGLSSFGYLKTLPVDIVKIDGIFVRDIDQNESDYVMVRSINDLAQQMGKVTVAEFVESSAVMACLSKLGVNYGQGYHIGMPKPLSELVDELVQEKRTLLTENE</sequence>
<dbReference type="Pfam" id="PF04392">
    <property type="entry name" value="ABC_sub_bind"/>
    <property type="match status" value="1"/>
</dbReference>
<dbReference type="InterPro" id="IPR035919">
    <property type="entry name" value="EAL_sf"/>
</dbReference>
<dbReference type="Gene3D" id="3.30.450.20">
    <property type="entry name" value="PAS domain"/>
    <property type="match status" value="2"/>
</dbReference>
<dbReference type="InterPro" id="IPR029787">
    <property type="entry name" value="Nucleotide_cyclase"/>
</dbReference>
<dbReference type="Proteomes" id="UP001156690">
    <property type="component" value="Unassembled WGS sequence"/>
</dbReference>
<dbReference type="NCBIfam" id="TIGR00254">
    <property type="entry name" value="GGDEF"/>
    <property type="match status" value="1"/>
</dbReference>
<accession>A0AAV5NSU5</accession>
<keyword evidence="1" id="KW-1133">Transmembrane helix</keyword>
<gene>
    <name evidence="5" type="ORF">GCM10007932_24410</name>
</gene>
<evidence type="ECO:0000259" key="4">
    <source>
        <dbReference type="SMART" id="SM00267"/>
    </source>
</evidence>
<dbReference type="SMART" id="SM00052">
    <property type="entry name" value="EAL"/>
    <property type="match status" value="1"/>
</dbReference>
<dbReference type="InterPro" id="IPR052155">
    <property type="entry name" value="Biofilm_reg_signaling"/>
</dbReference>
<protein>
    <submittedName>
        <fullName evidence="5">GGDEF domain-containing protein</fullName>
    </submittedName>
</protein>
<feature type="domain" description="EAL" evidence="2">
    <location>
        <begin position="795"/>
        <end position="1043"/>
    </location>
</feature>
<keyword evidence="1" id="KW-0812">Transmembrane</keyword>
<evidence type="ECO:0000259" key="2">
    <source>
        <dbReference type="SMART" id="SM00052"/>
    </source>
</evidence>
<evidence type="ECO:0000259" key="3">
    <source>
        <dbReference type="SMART" id="SM00091"/>
    </source>
</evidence>
<dbReference type="EMBL" id="BSNX01000028">
    <property type="protein sequence ID" value="GLQ73081.1"/>
    <property type="molecule type" value="Genomic_DNA"/>
</dbReference>
<dbReference type="Pfam" id="PF00990">
    <property type="entry name" value="GGDEF"/>
    <property type="match status" value="1"/>
</dbReference>